<evidence type="ECO:0000313" key="1">
    <source>
        <dbReference type="EMBL" id="GHO42252.1"/>
    </source>
</evidence>
<dbReference type="Proteomes" id="UP000612362">
    <property type="component" value="Unassembled WGS sequence"/>
</dbReference>
<evidence type="ECO:0000313" key="2">
    <source>
        <dbReference type="Proteomes" id="UP000612362"/>
    </source>
</evidence>
<protein>
    <submittedName>
        <fullName evidence="1">Uncharacterized protein</fullName>
    </submittedName>
</protein>
<keyword evidence="2" id="KW-1185">Reference proteome</keyword>
<dbReference type="AlphaFoldDB" id="A0A8J3MN25"/>
<accession>A0A8J3MN25</accession>
<gene>
    <name evidence="1" type="ORF">KSX_04150</name>
</gene>
<proteinExistence type="predicted"/>
<name>A0A8J3MN25_9CHLR</name>
<organism evidence="1 2">
    <name type="scientific">Ktedonospora formicarum</name>
    <dbReference type="NCBI Taxonomy" id="2778364"/>
    <lineage>
        <taxon>Bacteria</taxon>
        <taxon>Bacillati</taxon>
        <taxon>Chloroflexota</taxon>
        <taxon>Ktedonobacteria</taxon>
        <taxon>Ktedonobacterales</taxon>
        <taxon>Ktedonobacteraceae</taxon>
        <taxon>Ktedonospora</taxon>
    </lineage>
</organism>
<sequence>MGNPQPDYVIRYFTPFNQHYLMEWDYDLGSSGNLLLPDQTGPHRHLMLGVSKSGRLSAGAADQC</sequence>
<dbReference type="EMBL" id="BNJF01000001">
    <property type="protein sequence ID" value="GHO42252.1"/>
    <property type="molecule type" value="Genomic_DNA"/>
</dbReference>
<reference evidence="1" key="1">
    <citation type="submission" date="2020-10" db="EMBL/GenBank/DDBJ databases">
        <title>Taxonomic study of unclassified bacteria belonging to the class Ktedonobacteria.</title>
        <authorList>
            <person name="Yabe S."/>
            <person name="Wang C.M."/>
            <person name="Zheng Y."/>
            <person name="Sakai Y."/>
            <person name="Cavaletti L."/>
            <person name="Monciardini P."/>
            <person name="Donadio S."/>
        </authorList>
    </citation>
    <scope>NUCLEOTIDE SEQUENCE</scope>
    <source>
        <strain evidence="1">SOSP1-1</strain>
    </source>
</reference>
<comment type="caution">
    <text evidence="1">The sequence shown here is derived from an EMBL/GenBank/DDBJ whole genome shotgun (WGS) entry which is preliminary data.</text>
</comment>